<dbReference type="GO" id="GO:0032211">
    <property type="term" value="P:negative regulation of telomere maintenance via telomerase"/>
    <property type="evidence" value="ECO:0007669"/>
    <property type="project" value="TreeGrafter"/>
</dbReference>
<dbReference type="OrthoDB" id="342190at2759"/>
<organism evidence="1 2">
    <name type="scientific">Populus tomentosa</name>
    <name type="common">Chinese white poplar</name>
    <dbReference type="NCBI Taxonomy" id="118781"/>
    <lineage>
        <taxon>Eukaryota</taxon>
        <taxon>Viridiplantae</taxon>
        <taxon>Streptophyta</taxon>
        <taxon>Embryophyta</taxon>
        <taxon>Tracheophyta</taxon>
        <taxon>Spermatophyta</taxon>
        <taxon>Magnoliopsida</taxon>
        <taxon>eudicotyledons</taxon>
        <taxon>Gunneridae</taxon>
        <taxon>Pentapetalae</taxon>
        <taxon>rosids</taxon>
        <taxon>fabids</taxon>
        <taxon>Malpighiales</taxon>
        <taxon>Salicaceae</taxon>
        <taxon>Saliceae</taxon>
        <taxon>Populus</taxon>
    </lineage>
</organism>
<dbReference type="Proteomes" id="UP000886885">
    <property type="component" value="Chromosome 5D"/>
</dbReference>
<keyword evidence="2" id="KW-1185">Reference proteome</keyword>
<dbReference type="GO" id="GO:1990879">
    <property type="term" value="C:CST complex"/>
    <property type="evidence" value="ECO:0007669"/>
    <property type="project" value="InterPro"/>
</dbReference>
<dbReference type="GO" id="GO:0003697">
    <property type="term" value="F:single-stranded DNA binding"/>
    <property type="evidence" value="ECO:0007669"/>
    <property type="project" value="InterPro"/>
</dbReference>
<sequence>MAAMAIKHGELVTLEELNPSSPFFKQGASVRVTGKILEGSAFLARTPRESPRISATLIVVSQVVFHKVDVMMQCQGGDAIQLTEKELIIEMMLASRKWTCCGLGDNCFVAASAISDAISCLFTVKGVLCLLRRLQEYIVETAIAVVADGNATLKIDTQHLRDISFRIGSTYQFIGELLIQPDNEVLFQAILQARVGRIVDGIDLSLYRQSLQLLRQFQADHLNNSTS</sequence>
<dbReference type="PANTHER" id="PTHR33905">
    <property type="entry name" value="CST COMPLEX SUBUNIT TEN1"/>
    <property type="match status" value="1"/>
</dbReference>
<reference evidence="1" key="1">
    <citation type="journal article" date="2020" name="bioRxiv">
        <title>Hybrid origin of Populus tomentosa Carr. identified through genome sequencing and phylogenomic analysis.</title>
        <authorList>
            <person name="An X."/>
            <person name="Gao K."/>
            <person name="Chen Z."/>
            <person name="Li J."/>
            <person name="Yang X."/>
            <person name="Yang X."/>
            <person name="Zhou J."/>
            <person name="Guo T."/>
            <person name="Zhao T."/>
            <person name="Huang S."/>
            <person name="Miao D."/>
            <person name="Khan W.U."/>
            <person name="Rao P."/>
            <person name="Ye M."/>
            <person name="Lei B."/>
            <person name="Liao W."/>
            <person name="Wang J."/>
            <person name="Ji L."/>
            <person name="Li Y."/>
            <person name="Guo B."/>
            <person name="Mustafa N.S."/>
            <person name="Li S."/>
            <person name="Yun Q."/>
            <person name="Keller S.R."/>
            <person name="Mao J."/>
            <person name="Zhang R."/>
            <person name="Strauss S.H."/>
        </authorList>
    </citation>
    <scope>NUCLEOTIDE SEQUENCE</scope>
    <source>
        <strain evidence="1">GM15</strain>
        <tissue evidence="1">Leaf</tissue>
    </source>
</reference>
<proteinExistence type="predicted"/>
<dbReference type="GO" id="GO:0042162">
    <property type="term" value="F:telomeric DNA binding"/>
    <property type="evidence" value="ECO:0007669"/>
    <property type="project" value="TreeGrafter"/>
</dbReference>
<evidence type="ECO:0000313" key="2">
    <source>
        <dbReference type="Proteomes" id="UP000886885"/>
    </source>
</evidence>
<gene>
    <name evidence="1" type="ORF">POTOM_020402</name>
</gene>
<evidence type="ECO:0000313" key="1">
    <source>
        <dbReference type="EMBL" id="KAG6773145.1"/>
    </source>
</evidence>
<dbReference type="Pfam" id="PF15490">
    <property type="entry name" value="Ten1_2"/>
    <property type="match status" value="1"/>
</dbReference>
<dbReference type="AlphaFoldDB" id="A0A8X7ZQ65"/>
<protein>
    <recommendedName>
        <fullName evidence="3">CST complex subunit TEN1</fullName>
    </recommendedName>
</protein>
<dbReference type="InterPro" id="IPR029146">
    <property type="entry name" value="Ten1_animal_plant"/>
</dbReference>
<dbReference type="GO" id="GO:0010521">
    <property type="term" value="F:telomerase inhibitor activity"/>
    <property type="evidence" value="ECO:0007669"/>
    <property type="project" value="TreeGrafter"/>
</dbReference>
<name>A0A8X7ZQ65_POPTO</name>
<dbReference type="EMBL" id="JAAWWB010000010">
    <property type="protein sequence ID" value="KAG6773145.1"/>
    <property type="molecule type" value="Genomic_DNA"/>
</dbReference>
<evidence type="ECO:0008006" key="3">
    <source>
        <dbReference type="Google" id="ProtNLM"/>
    </source>
</evidence>
<comment type="caution">
    <text evidence="1">The sequence shown here is derived from an EMBL/GenBank/DDBJ whole genome shotgun (WGS) entry which is preliminary data.</text>
</comment>
<accession>A0A8X7ZQ65</accession>
<dbReference type="PANTHER" id="PTHR33905:SF1">
    <property type="entry name" value="CST COMPLEX SUBUNIT TEN1"/>
    <property type="match status" value="1"/>
</dbReference>